<dbReference type="AlphaFoldDB" id="A0A212JGP4"/>
<dbReference type="GO" id="GO:0008107">
    <property type="term" value="F:galactoside 2-alpha-L-fucosyltransferase activity"/>
    <property type="evidence" value="ECO:0007669"/>
    <property type="project" value="InterPro"/>
</dbReference>
<protein>
    <recommendedName>
        <fullName evidence="4">Glycosyl transferase family 11</fullName>
    </recommendedName>
</protein>
<gene>
    <name evidence="3" type="ORF">KL86DYS1_12222</name>
</gene>
<dbReference type="Gene3D" id="3.40.50.11350">
    <property type="match status" value="1"/>
</dbReference>
<evidence type="ECO:0008006" key="4">
    <source>
        <dbReference type="Google" id="ProtNLM"/>
    </source>
</evidence>
<evidence type="ECO:0000256" key="2">
    <source>
        <dbReference type="ARBA" id="ARBA00022679"/>
    </source>
</evidence>
<keyword evidence="2" id="KW-0808">Transferase</keyword>
<evidence type="ECO:0000313" key="3">
    <source>
        <dbReference type="EMBL" id="SBV98626.1"/>
    </source>
</evidence>
<evidence type="ECO:0000256" key="1">
    <source>
        <dbReference type="ARBA" id="ARBA00022676"/>
    </source>
</evidence>
<proteinExistence type="predicted"/>
<dbReference type="GO" id="GO:0016020">
    <property type="term" value="C:membrane"/>
    <property type="evidence" value="ECO:0007669"/>
    <property type="project" value="InterPro"/>
</dbReference>
<dbReference type="GO" id="GO:0005975">
    <property type="term" value="P:carbohydrate metabolic process"/>
    <property type="evidence" value="ECO:0007669"/>
    <property type="project" value="InterPro"/>
</dbReference>
<dbReference type="RefSeq" id="WP_296940898.1">
    <property type="nucleotide sequence ID" value="NZ_LT599032.1"/>
</dbReference>
<reference evidence="3" key="1">
    <citation type="submission" date="2016-04" db="EMBL/GenBank/DDBJ databases">
        <authorList>
            <person name="Evans L.H."/>
            <person name="Alamgir A."/>
            <person name="Owens N."/>
            <person name="Weber N.D."/>
            <person name="Virtaneva K."/>
            <person name="Barbian K."/>
            <person name="Babar A."/>
            <person name="Rosenke K."/>
        </authorList>
    </citation>
    <scope>NUCLEOTIDE SEQUENCE</scope>
    <source>
        <strain evidence="3">86-1</strain>
    </source>
</reference>
<organism evidence="3">
    <name type="scientific">uncultured Dysgonomonas sp</name>
    <dbReference type="NCBI Taxonomy" id="206096"/>
    <lineage>
        <taxon>Bacteria</taxon>
        <taxon>Pseudomonadati</taxon>
        <taxon>Bacteroidota</taxon>
        <taxon>Bacteroidia</taxon>
        <taxon>Bacteroidales</taxon>
        <taxon>Dysgonomonadaceae</taxon>
        <taxon>Dysgonomonas</taxon>
        <taxon>environmental samples</taxon>
    </lineage>
</organism>
<dbReference type="EMBL" id="FLUM01000001">
    <property type="protein sequence ID" value="SBV98626.1"/>
    <property type="molecule type" value="Genomic_DNA"/>
</dbReference>
<keyword evidence="1" id="KW-0328">Glycosyltransferase</keyword>
<name>A0A212JGP4_9BACT</name>
<dbReference type="InterPro" id="IPR002516">
    <property type="entry name" value="Glyco_trans_11"/>
</dbReference>
<accession>A0A212JGP4</accession>
<sequence>MIINYDSPGQLCNRIWSLLPSIAYGLEYKEKVLAINLDKYSVDFENLNSNKYIRFASRKLVQRFLLSMKARGYIQNGKPNIFSKLFKLNLIEGWSNRLGNEQLVIRHSDEIRKIFTFRSEVTDTVDTVFSKFNDTIIIGVHIRRGDYAEWNNGIYYYTDAEYLHVMKSIEKQFEDKGKNIKFLLCSNEKIDLQYFKELDCFIIPDSSGPKDLYALSKCLYITGPPSSYSQWASYLGKKPLRLILKANENVLLSEFSQIIALNKLENGDVINID</sequence>
<dbReference type="Pfam" id="PF01531">
    <property type="entry name" value="Glyco_transf_11"/>
    <property type="match status" value="1"/>
</dbReference>